<comment type="caution">
    <text evidence="2">The sequence shown here is derived from an EMBL/GenBank/DDBJ whole genome shotgun (WGS) entry which is preliminary data.</text>
</comment>
<dbReference type="InterPro" id="IPR016064">
    <property type="entry name" value="NAD/diacylglycerol_kinase_sf"/>
</dbReference>
<feature type="domain" description="DAGKc" evidence="1">
    <location>
        <begin position="44"/>
        <end position="131"/>
    </location>
</feature>
<dbReference type="PANTHER" id="PTHR30492">
    <property type="entry name" value="METHYLGLYOXAL SYNTHASE"/>
    <property type="match status" value="1"/>
</dbReference>
<accession>A0ABS4E3D1</accession>
<dbReference type="InterPro" id="IPR004363">
    <property type="entry name" value="Methylgl_synth"/>
</dbReference>
<dbReference type="InterPro" id="IPR001206">
    <property type="entry name" value="Diacylglycerol_kinase_cat_dom"/>
</dbReference>
<organism evidence="2 3">
    <name type="scientific">Rhizobium halophytocola</name>
    <dbReference type="NCBI Taxonomy" id="735519"/>
    <lineage>
        <taxon>Bacteria</taxon>
        <taxon>Pseudomonadati</taxon>
        <taxon>Pseudomonadota</taxon>
        <taxon>Alphaproteobacteria</taxon>
        <taxon>Hyphomicrobiales</taxon>
        <taxon>Rhizobiaceae</taxon>
        <taxon>Rhizobium/Agrobacterium group</taxon>
        <taxon>Rhizobium</taxon>
    </lineage>
</organism>
<protein>
    <submittedName>
        <fullName evidence="2">Diacylglycerol kinase family enzyme</fullName>
    </submittedName>
</protein>
<dbReference type="PANTHER" id="PTHR30492:SF0">
    <property type="entry name" value="METHYLGLYOXAL SYNTHASE"/>
    <property type="match status" value="1"/>
</dbReference>
<evidence type="ECO:0000313" key="2">
    <source>
        <dbReference type="EMBL" id="MBP1852451.1"/>
    </source>
</evidence>
<dbReference type="Pfam" id="PF00781">
    <property type="entry name" value="DAGK_cat"/>
    <property type="match status" value="1"/>
</dbReference>
<dbReference type="Gene3D" id="3.40.50.10330">
    <property type="entry name" value="Probable inorganic polyphosphate/atp-NAD kinase, domain 1"/>
    <property type="match status" value="1"/>
</dbReference>
<dbReference type="Gene3D" id="2.60.200.40">
    <property type="match status" value="1"/>
</dbReference>
<sequence length="317" mass="33929">MKFKAVFNRDGGTFRTTDMEAYCQRVHAVFEGAGHRLDCHIVEGKDIISALEQAFADNSIEGVIAGGGDGTISAAAGLAWKSGIPLGVVPAGTMNLFARALALPLDIEAVLETLAGSPVRNVDIATANGRPFVHQFSAGMHARMVQTRDKMEFASRLGKMRASLQAILGVIANPPRLEVRFDAQIAGDLSRDAHKVSAVSISNNPFGENALMFTDDPAGGQLGIYITEPLDTAGALHLAFDLMRGKLKENEAVHHGTASRVELEFPKHRKSVTCVIDGELLDMPPELEILQHPGELKVFSPQVAVGQTDEFPRAAGL</sequence>
<keyword evidence="3" id="KW-1185">Reference proteome</keyword>
<dbReference type="PROSITE" id="PS50146">
    <property type="entry name" value="DAGK"/>
    <property type="match status" value="1"/>
</dbReference>
<evidence type="ECO:0000259" key="1">
    <source>
        <dbReference type="PROSITE" id="PS50146"/>
    </source>
</evidence>
<dbReference type="Proteomes" id="UP000759443">
    <property type="component" value="Unassembled WGS sequence"/>
</dbReference>
<dbReference type="GO" id="GO:0016301">
    <property type="term" value="F:kinase activity"/>
    <property type="evidence" value="ECO:0007669"/>
    <property type="project" value="UniProtKB-KW"/>
</dbReference>
<dbReference type="RefSeq" id="WP_209947286.1">
    <property type="nucleotide sequence ID" value="NZ_JAGGJU010000011.1"/>
</dbReference>
<keyword evidence="2" id="KW-0418">Kinase</keyword>
<keyword evidence="2" id="KW-0808">Transferase</keyword>
<reference evidence="2 3" key="1">
    <citation type="submission" date="2021-03" db="EMBL/GenBank/DDBJ databases">
        <title>Genomic Encyclopedia of Type Strains, Phase IV (KMG-IV): sequencing the most valuable type-strain genomes for metagenomic binning, comparative biology and taxonomic classification.</title>
        <authorList>
            <person name="Goeker M."/>
        </authorList>
    </citation>
    <scope>NUCLEOTIDE SEQUENCE [LARGE SCALE GENOMIC DNA]</scope>
    <source>
        <strain evidence="2 3">DSM 21600</strain>
    </source>
</reference>
<name>A0ABS4E3D1_9HYPH</name>
<evidence type="ECO:0000313" key="3">
    <source>
        <dbReference type="Proteomes" id="UP000759443"/>
    </source>
</evidence>
<dbReference type="InterPro" id="IPR017438">
    <property type="entry name" value="ATP-NAD_kinase_N"/>
</dbReference>
<gene>
    <name evidence="2" type="ORF">J2Z17_003908</name>
</gene>
<proteinExistence type="predicted"/>
<dbReference type="EMBL" id="JAGGJU010000011">
    <property type="protein sequence ID" value="MBP1852451.1"/>
    <property type="molecule type" value="Genomic_DNA"/>
</dbReference>
<dbReference type="SUPFAM" id="SSF111331">
    <property type="entry name" value="NAD kinase/diacylglycerol kinase-like"/>
    <property type="match status" value="1"/>
</dbReference>